<feature type="non-terminal residue" evidence="1">
    <location>
        <position position="281"/>
    </location>
</feature>
<protein>
    <submittedName>
        <fullName evidence="1">Uncharacterized protein</fullName>
    </submittedName>
</protein>
<organism evidence="1">
    <name type="scientific">marine sediment metagenome</name>
    <dbReference type="NCBI Taxonomy" id="412755"/>
    <lineage>
        <taxon>unclassified sequences</taxon>
        <taxon>metagenomes</taxon>
        <taxon>ecological metagenomes</taxon>
    </lineage>
</organism>
<gene>
    <name evidence="1" type="ORF">S03H2_36116</name>
</gene>
<sequence length="281" mass="32053">GLNSPLKGINETGAKILLDWFDKIRIGHWLAGLMLFKNPEVIKPKFHIASRIAKKDRLLYIARAEKGRKGLHFSLMDNPIFGRVPCFMTLSVNGLHFVTASTDGLCGAAMGFPKISLRKAMNGGMVECELSSPPRVGWGENWPAAPKGFSIIAQAIYPEGALDKLKKEEKSHNHTHYRRRMQQGMVKSRVHLYRNGNLEMLGQKTISILSPPFKNSKELWDKVALLYFKLQKHIVKRSKIRTNNPQHRADYRQLMETADDLLRICISKIKQKSKQRRKGQK</sequence>
<feature type="non-terminal residue" evidence="1">
    <location>
        <position position="1"/>
    </location>
</feature>
<comment type="caution">
    <text evidence="1">The sequence shown here is derived from an EMBL/GenBank/DDBJ whole genome shotgun (WGS) entry which is preliminary data.</text>
</comment>
<name>X1I767_9ZZZZ</name>
<reference evidence="1" key="1">
    <citation type="journal article" date="2014" name="Front. Microbiol.">
        <title>High frequency of phylogenetically diverse reductive dehalogenase-homologous genes in deep subseafloor sedimentary metagenomes.</title>
        <authorList>
            <person name="Kawai M."/>
            <person name="Futagami T."/>
            <person name="Toyoda A."/>
            <person name="Takaki Y."/>
            <person name="Nishi S."/>
            <person name="Hori S."/>
            <person name="Arai W."/>
            <person name="Tsubouchi T."/>
            <person name="Morono Y."/>
            <person name="Uchiyama I."/>
            <person name="Ito T."/>
            <person name="Fujiyama A."/>
            <person name="Inagaki F."/>
            <person name="Takami H."/>
        </authorList>
    </citation>
    <scope>NUCLEOTIDE SEQUENCE</scope>
    <source>
        <strain evidence="1">Expedition CK06-06</strain>
    </source>
</reference>
<evidence type="ECO:0000313" key="1">
    <source>
        <dbReference type="EMBL" id="GAH53423.1"/>
    </source>
</evidence>
<accession>X1I767</accession>
<dbReference type="AlphaFoldDB" id="X1I767"/>
<proteinExistence type="predicted"/>
<dbReference type="EMBL" id="BARU01022146">
    <property type="protein sequence ID" value="GAH53423.1"/>
    <property type="molecule type" value="Genomic_DNA"/>
</dbReference>